<proteinExistence type="predicted"/>
<dbReference type="SMART" id="SM00482">
    <property type="entry name" value="POLAc"/>
    <property type="match status" value="1"/>
</dbReference>
<dbReference type="SUPFAM" id="SSF56672">
    <property type="entry name" value="DNA/RNA polymerases"/>
    <property type="match status" value="1"/>
</dbReference>
<dbReference type="EMBL" id="LAZR01021250">
    <property type="protein sequence ID" value="KKL85979.1"/>
    <property type="molecule type" value="Genomic_DNA"/>
</dbReference>
<dbReference type="PANTHER" id="PTHR10133:SF27">
    <property type="entry name" value="DNA POLYMERASE NU"/>
    <property type="match status" value="1"/>
</dbReference>
<dbReference type="GO" id="GO:0006261">
    <property type="term" value="P:DNA-templated DNA replication"/>
    <property type="evidence" value="ECO:0007669"/>
    <property type="project" value="InterPro"/>
</dbReference>
<evidence type="ECO:0000313" key="3">
    <source>
        <dbReference type="EMBL" id="KKL85979.1"/>
    </source>
</evidence>
<dbReference type="Gene3D" id="1.10.150.20">
    <property type="entry name" value="5' to 3' exonuclease, C-terminal subdomain"/>
    <property type="match status" value="1"/>
</dbReference>
<dbReference type="Pfam" id="PF00476">
    <property type="entry name" value="DNA_pol_A"/>
    <property type="match status" value="1"/>
</dbReference>
<dbReference type="AlphaFoldDB" id="A0A0F9FHV1"/>
<dbReference type="InterPro" id="IPR002298">
    <property type="entry name" value="DNA_polymerase_A"/>
</dbReference>
<feature type="non-terminal residue" evidence="3">
    <location>
        <position position="159"/>
    </location>
</feature>
<dbReference type="InterPro" id="IPR001098">
    <property type="entry name" value="DNA-dir_DNA_pol_A_palm_dom"/>
</dbReference>
<organism evidence="3">
    <name type="scientific">marine sediment metagenome</name>
    <dbReference type="NCBI Taxonomy" id="412755"/>
    <lineage>
        <taxon>unclassified sequences</taxon>
        <taxon>metagenomes</taxon>
        <taxon>ecological metagenomes</taxon>
    </lineage>
</organism>
<dbReference type="GO" id="GO:0003887">
    <property type="term" value="F:DNA-directed DNA polymerase activity"/>
    <property type="evidence" value="ECO:0007669"/>
    <property type="project" value="InterPro"/>
</dbReference>
<dbReference type="InterPro" id="IPR043502">
    <property type="entry name" value="DNA/RNA_pol_sf"/>
</dbReference>
<keyword evidence="1" id="KW-0235">DNA replication</keyword>
<evidence type="ECO:0000256" key="1">
    <source>
        <dbReference type="ARBA" id="ARBA00022705"/>
    </source>
</evidence>
<reference evidence="3" key="1">
    <citation type="journal article" date="2015" name="Nature">
        <title>Complex archaea that bridge the gap between prokaryotes and eukaryotes.</title>
        <authorList>
            <person name="Spang A."/>
            <person name="Saw J.H."/>
            <person name="Jorgensen S.L."/>
            <person name="Zaremba-Niedzwiedzka K."/>
            <person name="Martijn J."/>
            <person name="Lind A.E."/>
            <person name="van Eijk R."/>
            <person name="Schleper C."/>
            <person name="Guy L."/>
            <person name="Ettema T.J."/>
        </authorList>
    </citation>
    <scope>NUCLEOTIDE SEQUENCE</scope>
</reference>
<sequence length="159" mass="18710">MILLEADFGQQEMRVMAHVSQCLRLLQIFWDGRDVHTEAAMAIMGLPREKAELDDNRRPMKRVNFGVIYGITEEGLYEDLLENEIEGWSKEDCKQLIEDWYILHPEVKEWRLETIAFARRKGYVVDMFGRRRFVPEMMCPIRKVQESGARMAANMPIQS</sequence>
<accession>A0A0F9FHV1</accession>
<name>A0A0F9FHV1_9ZZZZ</name>
<dbReference type="PANTHER" id="PTHR10133">
    <property type="entry name" value="DNA POLYMERASE I"/>
    <property type="match status" value="1"/>
</dbReference>
<protein>
    <recommendedName>
        <fullName evidence="2">DNA-directed DNA polymerase family A palm domain-containing protein</fullName>
    </recommendedName>
</protein>
<dbReference type="PRINTS" id="PR00868">
    <property type="entry name" value="DNAPOLI"/>
</dbReference>
<comment type="caution">
    <text evidence="3">The sequence shown here is derived from an EMBL/GenBank/DDBJ whole genome shotgun (WGS) entry which is preliminary data.</text>
</comment>
<gene>
    <name evidence="3" type="ORF">LCGC14_1949380</name>
</gene>
<evidence type="ECO:0000259" key="2">
    <source>
        <dbReference type="SMART" id="SM00482"/>
    </source>
</evidence>
<dbReference type="GO" id="GO:0003677">
    <property type="term" value="F:DNA binding"/>
    <property type="evidence" value="ECO:0007669"/>
    <property type="project" value="InterPro"/>
</dbReference>
<dbReference type="GO" id="GO:0006302">
    <property type="term" value="P:double-strand break repair"/>
    <property type="evidence" value="ECO:0007669"/>
    <property type="project" value="TreeGrafter"/>
</dbReference>
<feature type="domain" description="DNA-directed DNA polymerase family A palm" evidence="2">
    <location>
        <begin position="2"/>
        <end position="159"/>
    </location>
</feature>